<feature type="compositionally biased region" description="Low complexity" evidence="1">
    <location>
        <begin position="158"/>
        <end position="173"/>
    </location>
</feature>
<dbReference type="EMBL" id="FCQH01000010">
    <property type="protein sequence ID" value="CVK99655.1"/>
    <property type="molecule type" value="Genomic_DNA"/>
</dbReference>
<name>A0A1L7TVB6_FUSMA</name>
<accession>A0A1L7TVB6</accession>
<organism evidence="2 3">
    <name type="scientific">Fusarium mangiferae</name>
    <name type="common">Mango malformation disease fungus</name>
    <dbReference type="NCBI Taxonomy" id="192010"/>
    <lineage>
        <taxon>Eukaryota</taxon>
        <taxon>Fungi</taxon>
        <taxon>Dikarya</taxon>
        <taxon>Ascomycota</taxon>
        <taxon>Pezizomycotina</taxon>
        <taxon>Sordariomycetes</taxon>
        <taxon>Hypocreomycetidae</taxon>
        <taxon>Hypocreales</taxon>
        <taxon>Nectriaceae</taxon>
        <taxon>Fusarium</taxon>
        <taxon>Fusarium fujikuroi species complex</taxon>
    </lineage>
</organism>
<gene>
    <name evidence="2" type="ORF">FMAN_02462</name>
</gene>
<dbReference type="RefSeq" id="XP_041685948.1">
    <property type="nucleotide sequence ID" value="XM_041820027.1"/>
</dbReference>
<dbReference type="AlphaFoldDB" id="A0A1L7TVB6"/>
<dbReference type="Proteomes" id="UP000184255">
    <property type="component" value="Unassembled WGS sequence"/>
</dbReference>
<keyword evidence="3" id="KW-1185">Reference proteome</keyword>
<evidence type="ECO:0000313" key="3">
    <source>
        <dbReference type="Proteomes" id="UP000184255"/>
    </source>
</evidence>
<proteinExistence type="predicted"/>
<reference evidence="3" key="1">
    <citation type="journal article" date="2016" name="Genome Biol. Evol.">
        <title>Comparative 'omics' of the Fusarium fujikuroi species complex highlights differences in genetic potential and metabolite synthesis.</title>
        <authorList>
            <person name="Niehaus E.-M."/>
            <person name="Muensterkoetter M."/>
            <person name="Proctor R.H."/>
            <person name="Brown D.W."/>
            <person name="Sharon A."/>
            <person name="Idan Y."/>
            <person name="Oren-Young L."/>
            <person name="Sieber C.M."/>
            <person name="Novak O."/>
            <person name="Pencik A."/>
            <person name="Tarkowska D."/>
            <person name="Hromadova K."/>
            <person name="Freeman S."/>
            <person name="Maymon M."/>
            <person name="Elazar M."/>
            <person name="Youssef S.A."/>
            <person name="El-Shabrawy E.S.M."/>
            <person name="Shalaby A.B.A."/>
            <person name="Houterman P."/>
            <person name="Brock N.L."/>
            <person name="Burkhardt I."/>
            <person name="Tsavkelova E.A."/>
            <person name="Dickschat J.S."/>
            <person name="Galuszka P."/>
            <person name="Gueldener U."/>
            <person name="Tudzynski B."/>
        </authorList>
    </citation>
    <scope>NUCLEOTIDE SEQUENCE [LARGE SCALE GENOMIC DNA]</scope>
    <source>
        <strain evidence="3">MRC7560</strain>
    </source>
</reference>
<feature type="compositionally biased region" description="Polar residues" evidence="1">
    <location>
        <begin position="263"/>
        <end position="273"/>
    </location>
</feature>
<feature type="region of interest" description="Disordered" evidence="1">
    <location>
        <begin position="33"/>
        <end position="74"/>
    </location>
</feature>
<sequence length="273" mass="30875">MSFQTILPSIEVDDSHVAGHQVELVTMHQILLEDDDDTESNQTIGSSRKRSRSRSSTSFPSSEEHDDVDSPESAMDEFTNVEFDRQASPYFIAREAMLKAEPVNCSCYLFEHVDRRNEGEWSPFVLLEMQNIHLTDGSQKNDCQKETQARRSRQRHGTPSPTTTHTSESPVVTKLRPVPQGAPRLIEKKGQYTIRKGVRIRDYKLPGPSPWPCALPSNSLEYQCRDGFDVKEVSLGYPQPMVIRIRENVHEPTLGNHKGLKSRSPSLGTTEIV</sequence>
<dbReference type="GeneID" id="65081733"/>
<dbReference type="VEuPathDB" id="FungiDB:FMAN_02462"/>
<evidence type="ECO:0000256" key="1">
    <source>
        <dbReference type="SAM" id="MobiDB-lite"/>
    </source>
</evidence>
<evidence type="ECO:0000313" key="2">
    <source>
        <dbReference type="EMBL" id="CVK99655.1"/>
    </source>
</evidence>
<feature type="region of interest" description="Disordered" evidence="1">
    <location>
        <begin position="254"/>
        <end position="273"/>
    </location>
</feature>
<comment type="caution">
    <text evidence="2">The sequence shown here is derived from an EMBL/GenBank/DDBJ whole genome shotgun (WGS) entry which is preliminary data.</text>
</comment>
<feature type="region of interest" description="Disordered" evidence="1">
    <location>
        <begin position="137"/>
        <end position="182"/>
    </location>
</feature>
<protein>
    <submittedName>
        <fullName evidence="2">Uncharacterized protein</fullName>
    </submittedName>
</protein>